<evidence type="ECO:0000256" key="7">
    <source>
        <dbReference type="ARBA" id="ARBA00022982"/>
    </source>
</evidence>
<dbReference type="STRING" id="1245528.M3K7D4"/>
<dbReference type="AlphaFoldDB" id="M3K7D4"/>
<evidence type="ECO:0000313" key="16">
    <source>
        <dbReference type="Proteomes" id="UP000011777"/>
    </source>
</evidence>
<dbReference type="PANTHER" id="PTHR32361:SF9">
    <property type="entry name" value="FERRIC REDUCTASE TRANSMEMBRANE COMPONENT 3-RELATED"/>
    <property type="match status" value="1"/>
</dbReference>
<dbReference type="GO" id="GO:0006826">
    <property type="term" value="P:iron ion transport"/>
    <property type="evidence" value="ECO:0007669"/>
    <property type="project" value="TreeGrafter"/>
</dbReference>
<feature type="transmembrane region" description="Helical" evidence="13">
    <location>
        <begin position="6"/>
        <end position="23"/>
    </location>
</feature>
<evidence type="ECO:0000259" key="14">
    <source>
        <dbReference type="PROSITE" id="PS51384"/>
    </source>
</evidence>
<dbReference type="CDD" id="cd06186">
    <property type="entry name" value="NOX_Duox_like_FAD_NADP"/>
    <property type="match status" value="1"/>
</dbReference>
<evidence type="ECO:0000313" key="15">
    <source>
        <dbReference type="EMBL" id="EMG50769.1"/>
    </source>
</evidence>
<keyword evidence="12" id="KW-0325">Glycoprotein</keyword>
<dbReference type="SFLD" id="SFLDS00052">
    <property type="entry name" value="Ferric_Reductase_Domain"/>
    <property type="match status" value="1"/>
</dbReference>
<accession>M3K7D4</accession>
<feature type="domain" description="FAD-binding FR-type" evidence="14">
    <location>
        <begin position="435"/>
        <end position="551"/>
    </location>
</feature>
<feature type="transmembrane region" description="Helical" evidence="13">
    <location>
        <begin position="35"/>
        <end position="51"/>
    </location>
</feature>
<keyword evidence="10" id="KW-0406">Ion transport</keyword>
<comment type="caution">
    <text evidence="15">The sequence shown here is derived from an EMBL/GenBank/DDBJ whole genome shotgun (WGS) entry which is preliminary data.</text>
</comment>
<keyword evidence="8 13" id="KW-1133">Transmembrane helix</keyword>
<dbReference type="SFLD" id="SFLDG01168">
    <property type="entry name" value="Ferric_reductase_subgroup_(FRE"/>
    <property type="match status" value="1"/>
</dbReference>
<proteinExistence type="inferred from homology"/>
<gene>
    <name evidence="15" type="ORF">G210_1052</name>
</gene>
<dbReference type="PROSITE" id="PS51384">
    <property type="entry name" value="FAD_FR"/>
    <property type="match status" value="1"/>
</dbReference>
<dbReference type="GO" id="GO:0000293">
    <property type="term" value="F:ferric-chelate reductase activity"/>
    <property type="evidence" value="ECO:0007669"/>
    <property type="project" value="UniProtKB-ARBA"/>
</dbReference>
<evidence type="ECO:0000256" key="4">
    <source>
        <dbReference type="ARBA" id="ARBA00022630"/>
    </source>
</evidence>
<dbReference type="Pfam" id="PF08030">
    <property type="entry name" value="NAD_binding_6"/>
    <property type="match status" value="1"/>
</dbReference>
<evidence type="ECO:0000256" key="13">
    <source>
        <dbReference type="SAM" id="Phobius"/>
    </source>
</evidence>
<feature type="transmembrane region" description="Helical" evidence="13">
    <location>
        <begin position="373"/>
        <end position="394"/>
    </location>
</feature>
<dbReference type="Gene3D" id="3.40.50.80">
    <property type="entry name" value="Nucleotide-binding domain of ferredoxin-NADP reductase (FNR) module"/>
    <property type="match status" value="1"/>
</dbReference>
<protein>
    <recommendedName>
        <fullName evidence="14">FAD-binding FR-type domain-containing protein</fullName>
    </recommendedName>
</protein>
<dbReference type="SUPFAM" id="SSF52343">
    <property type="entry name" value="Ferredoxin reductase-like, C-terminal NADP-linked domain"/>
    <property type="match status" value="1"/>
</dbReference>
<evidence type="ECO:0000256" key="8">
    <source>
        <dbReference type="ARBA" id="ARBA00022989"/>
    </source>
</evidence>
<dbReference type="PANTHER" id="PTHR32361">
    <property type="entry name" value="FERRIC/CUPRIC REDUCTASE TRANSMEMBRANE COMPONENT"/>
    <property type="match status" value="1"/>
</dbReference>
<keyword evidence="16" id="KW-1185">Reference proteome</keyword>
<sequence length="711" mass="82084">MYYPAIITSIGISISLIPFLIPIRLKNPIFRKIKAILIISLIISIFVSITPDKAQTGAPFHKYGKAKIAFFGCNYQIMLTQARFCSENATFEWCYCNNWPAFSTIAHCYNVGFPEEIDSLLGMCNEFNKTLSRINFEHAENYYLMNSKPVEQHDGFSTYPAKINDSETYYFKHAYEQFLGNYDISVDHGVYLFMYWVVVLVIVSLSNWFKIIFPGITKKLIDPVTNWFRKNITTPATNGKNKTNELPMGKFFDMLVPSRMETLILLGASIVCLKLLVVDIDYVENDPLFHTKREAILRFYAVRTSLLASALMPLLILFGGRNNFLQWVTRWDYSTFIMFHRWISRAVVGLIFIHSFFYAWYIKIRSVELQPYMFWGAAALWAGLAILVQGLLVLRRKWYEVFLLLHIVLAAVFVFGAWVHVNELYCVWFYYTSAAIWGFDRIIRICRLYSFGFPEAKVYLLPDDTLKVVVPKPENWEAVPGGHVFIHFLRWDCFWQSHPFTYVDSESHITLFIKVKKGVTKSLRDYLVLKHDKFTTIRVAVEGSYGESTPARYADTTFFIAGGSGIPGIYSEAVDLKKSNPNSRQKVKLIWVVRDYQSLLWFHEELLALKETNIDATIYVTRPNNAIDESTQLLSPQKVISEIKSICQVYEGRPNIGKLIEQQVEESTNSVAVITCGHPAMVDEVRYSTCQSIDNPQGKRVDYYEMLQVWA</sequence>
<dbReference type="Pfam" id="PF08022">
    <property type="entry name" value="FAD_binding_8"/>
    <property type="match status" value="1"/>
</dbReference>
<keyword evidence="9" id="KW-0560">Oxidoreductase</keyword>
<keyword evidence="11 13" id="KW-0472">Membrane</keyword>
<organism evidence="15 16">
    <name type="scientific">Candida maltosa (strain Xu316)</name>
    <name type="common">Yeast</name>
    <dbReference type="NCBI Taxonomy" id="1245528"/>
    <lineage>
        <taxon>Eukaryota</taxon>
        <taxon>Fungi</taxon>
        <taxon>Dikarya</taxon>
        <taxon>Ascomycota</taxon>
        <taxon>Saccharomycotina</taxon>
        <taxon>Pichiomycetes</taxon>
        <taxon>Debaryomycetaceae</taxon>
        <taxon>Candida/Lodderomyces clade</taxon>
        <taxon>Candida</taxon>
    </lineage>
</organism>
<evidence type="ECO:0000256" key="1">
    <source>
        <dbReference type="ARBA" id="ARBA00004141"/>
    </source>
</evidence>
<dbReference type="InterPro" id="IPR013112">
    <property type="entry name" value="FAD-bd_8"/>
</dbReference>
<dbReference type="GO" id="GO:0015677">
    <property type="term" value="P:copper ion import"/>
    <property type="evidence" value="ECO:0007669"/>
    <property type="project" value="TreeGrafter"/>
</dbReference>
<dbReference type="InterPro" id="IPR013121">
    <property type="entry name" value="Fe_red_NAD-bd_6"/>
</dbReference>
<dbReference type="InterPro" id="IPR039261">
    <property type="entry name" value="FNR_nucleotide-bd"/>
</dbReference>
<feature type="transmembrane region" description="Helical" evidence="13">
    <location>
        <begin position="262"/>
        <end position="280"/>
    </location>
</feature>
<dbReference type="Pfam" id="PF01794">
    <property type="entry name" value="Ferric_reduct"/>
    <property type="match status" value="1"/>
</dbReference>
<evidence type="ECO:0000256" key="9">
    <source>
        <dbReference type="ARBA" id="ARBA00023002"/>
    </source>
</evidence>
<dbReference type="GO" id="GO:0005886">
    <property type="term" value="C:plasma membrane"/>
    <property type="evidence" value="ECO:0007669"/>
    <property type="project" value="TreeGrafter"/>
</dbReference>
<dbReference type="InterPro" id="IPR013130">
    <property type="entry name" value="Fe3_Rdtase_TM_dom"/>
</dbReference>
<dbReference type="HOGENOM" id="CLU_010365_4_0_1"/>
<dbReference type="OrthoDB" id="167398at2759"/>
<dbReference type="OMA" id="GAPFHKY"/>
<keyword evidence="7" id="KW-0249">Electron transport</keyword>
<evidence type="ECO:0000256" key="11">
    <source>
        <dbReference type="ARBA" id="ARBA00023136"/>
    </source>
</evidence>
<keyword evidence="6" id="KW-0274">FAD</keyword>
<evidence type="ECO:0000256" key="6">
    <source>
        <dbReference type="ARBA" id="ARBA00022827"/>
    </source>
</evidence>
<dbReference type="InterPro" id="IPR051410">
    <property type="entry name" value="Ferric/Cupric_Reductase"/>
</dbReference>
<feature type="transmembrane region" description="Helical" evidence="13">
    <location>
        <begin position="342"/>
        <end position="361"/>
    </location>
</feature>
<feature type="transmembrane region" description="Helical" evidence="13">
    <location>
        <begin position="189"/>
        <end position="209"/>
    </location>
</feature>
<comment type="subcellular location">
    <subcellularLocation>
        <location evidence="1">Membrane</location>
        <topology evidence="1">Multi-pass membrane protein</topology>
    </subcellularLocation>
</comment>
<dbReference type="Proteomes" id="UP000011777">
    <property type="component" value="Unassembled WGS sequence"/>
</dbReference>
<evidence type="ECO:0000256" key="10">
    <source>
        <dbReference type="ARBA" id="ARBA00023065"/>
    </source>
</evidence>
<dbReference type="EMBL" id="AOGT01000126">
    <property type="protein sequence ID" value="EMG50769.1"/>
    <property type="molecule type" value="Genomic_DNA"/>
</dbReference>
<feature type="transmembrane region" description="Helical" evidence="13">
    <location>
        <begin position="300"/>
        <end position="321"/>
    </location>
</feature>
<evidence type="ECO:0000256" key="12">
    <source>
        <dbReference type="ARBA" id="ARBA00023180"/>
    </source>
</evidence>
<evidence type="ECO:0000256" key="3">
    <source>
        <dbReference type="ARBA" id="ARBA00022448"/>
    </source>
</evidence>
<keyword evidence="4" id="KW-0285">Flavoprotein</keyword>
<dbReference type="InterPro" id="IPR017927">
    <property type="entry name" value="FAD-bd_FR_type"/>
</dbReference>
<keyword evidence="5 13" id="KW-0812">Transmembrane</keyword>
<feature type="transmembrane region" description="Helical" evidence="13">
    <location>
        <begin position="401"/>
        <end position="421"/>
    </location>
</feature>
<evidence type="ECO:0000256" key="5">
    <source>
        <dbReference type="ARBA" id="ARBA00022692"/>
    </source>
</evidence>
<dbReference type="GO" id="GO:0006879">
    <property type="term" value="P:intracellular iron ion homeostasis"/>
    <property type="evidence" value="ECO:0007669"/>
    <property type="project" value="TreeGrafter"/>
</dbReference>
<dbReference type="eggNOG" id="KOG0039">
    <property type="taxonomic scope" value="Eukaryota"/>
</dbReference>
<evidence type="ECO:0000256" key="2">
    <source>
        <dbReference type="ARBA" id="ARBA00006278"/>
    </source>
</evidence>
<comment type="similarity">
    <text evidence="2">Belongs to the ferric reductase (FRE) family.</text>
</comment>
<name>M3K7D4_CANMX</name>
<reference evidence="15 16" key="1">
    <citation type="submission" date="2013-02" db="EMBL/GenBank/DDBJ databases">
        <title>Genome sequence of Candida maltosa Xu316, a potential industrial strain for xylitol and ethanol production.</title>
        <authorList>
            <person name="Yu J."/>
            <person name="Wang Q."/>
            <person name="Geng X."/>
            <person name="Bao W."/>
            <person name="He P."/>
            <person name="Cai J."/>
        </authorList>
    </citation>
    <scope>NUCLEOTIDE SEQUENCE [LARGE SCALE GENOMIC DNA]</scope>
    <source>
        <strain evidence="16">Xu316</strain>
    </source>
</reference>
<keyword evidence="3" id="KW-0813">Transport</keyword>